<name>A0ABD5F0D6_9ACTN</name>
<evidence type="ECO:0000313" key="3">
    <source>
        <dbReference type="Proteomes" id="UP001183535"/>
    </source>
</evidence>
<gene>
    <name evidence="2" type="ORF">RM877_37675</name>
</gene>
<sequence length="121" mass="12886">MITVRARRDRDGWVPVGLLHHAGSRWGVPYRKHEALRGGESNSDTVRAELRPPYGHGQRAPPIRLSAVPARVRAAAVSLVAASMQLGDTGSRDVTAAEVAVVAARTAHDVPGHAVVAYLRG</sequence>
<dbReference type="AlphaFoldDB" id="A0ABD5F0D6"/>
<dbReference type="Proteomes" id="UP001183535">
    <property type="component" value="Unassembled WGS sequence"/>
</dbReference>
<proteinExistence type="predicted"/>
<accession>A0ABD5F0D6</accession>
<dbReference type="EMBL" id="JAVRES010000044">
    <property type="protein sequence ID" value="MDT0440380.1"/>
    <property type="molecule type" value="Genomic_DNA"/>
</dbReference>
<organism evidence="2 3">
    <name type="scientific">Streptomyces doudnae</name>
    <dbReference type="NCBI Taxonomy" id="3075536"/>
    <lineage>
        <taxon>Bacteria</taxon>
        <taxon>Bacillati</taxon>
        <taxon>Actinomycetota</taxon>
        <taxon>Actinomycetes</taxon>
        <taxon>Kitasatosporales</taxon>
        <taxon>Streptomycetaceae</taxon>
        <taxon>Streptomyces</taxon>
    </lineage>
</organism>
<evidence type="ECO:0000256" key="1">
    <source>
        <dbReference type="SAM" id="MobiDB-lite"/>
    </source>
</evidence>
<protein>
    <submittedName>
        <fullName evidence="2">Uncharacterized protein</fullName>
    </submittedName>
</protein>
<comment type="caution">
    <text evidence="2">The sequence shown here is derived from an EMBL/GenBank/DDBJ whole genome shotgun (WGS) entry which is preliminary data.</text>
</comment>
<dbReference type="RefSeq" id="WP_141721877.1">
    <property type="nucleotide sequence ID" value="NZ_JAVRES010000044.1"/>
</dbReference>
<keyword evidence="3" id="KW-1185">Reference proteome</keyword>
<evidence type="ECO:0000313" key="2">
    <source>
        <dbReference type="EMBL" id="MDT0440380.1"/>
    </source>
</evidence>
<feature type="region of interest" description="Disordered" evidence="1">
    <location>
        <begin position="37"/>
        <end position="61"/>
    </location>
</feature>
<reference evidence="3" key="1">
    <citation type="submission" date="2023-07" db="EMBL/GenBank/DDBJ databases">
        <title>30 novel species of actinomycetes from the DSMZ collection.</title>
        <authorList>
            <person name="Nouioui I."/>
        </authorList>
    </citation>
    <scope>NUCLEOTIDE SEQUENCE [LARGE SCALE GENOMIC DNA]</scope>
    <source>
        <strain evidence="3">DSM 41981</strain>
    </source>
</reference>